<keyword evidence="9" id="KW-1185">Reference proteome</keyword>
<evidence type="ECO:0000313" key="8">
    <source>
        <dbReference type="EMBL" id="KEZ41265.1"/>
    </source>
</evidence>
<organism evidence="8 9">
    <name type="scientific">Pseudallescheria apiosperma</name>
    <name type="common">Scedosporium apiospermum</name>
    <dbReference type="NCBI Taxonomy" id="563466"/>
    <lineage>
        <taxon>Eukaryota</taxon>
        <taxon>Fungi</taxon>
        <taxon>Dikarya</taxon>
        <taxon>Ascomycota</taxon>
        <taxon>Pezizomycotina</taxon>
        <taxon>Sordariomycetes</taxon>
        <taxon>Hypocreomycetidae</taxon>
        <taxon>Microascales</taxon>
        <taxon>Microascaceae</taxon>
        <taxon>Scedosporium</taxon>
    </lineage>
</organism>
<feature type="transmembrane region" description="Helical" evidence="5">
    <location>
        <begin position="609"/>
        <end position="631"/>
    </location>
</feature>
<dbReference type="GO" id="GO:0016020">
    <property type="term" value="C:membrane"/>
    <property type="evidence" value="ECO:0007669"/>
    <property type="project" value="UniProtKB-SubCell"/>
</dbReference>
<dbReference type="GO" id="GO:0005254">
    <property type="term" value="F:chloride channel activity"/>
    <property type="evidence" value="ECO:0007669"/>
    <property type="project" value="TreeGrafter"/>
</dbReference>
<dbReference type="GeneID" id="27726427"/>
<feature type="transmembrane region" description="Helical" evidence="5">
    <location>
        <begin position="565"/>
        <end position="589"/>
    </location>
</feature>
<dbReference type="Pfam" id="PF04547">
    <property type="entry name" value="Anoctamin"/>
    <property type="match status" value="1"/>
</dbReference>
<feature type="domain" description="Anoctamin alpha-beta plait" evidence="7">
    <location>
        <begin position="22"/>
        <end position="147"/>
    </location>
</feature>
<evidence type="ECO:0000259" key="7">
    <source>
        <dbReference type="Pfam" id="PF20877"/>
    </source>
</evidence>
<comment type="caution">
    <text evidence="8">The sequence shown here is derived from an EMBL/GenBank/DDBJ whole genome shotgun (WGS) entry which is preliminary data.</text>
</comment>
<dbReference type="GO" id="GO:0032541">
    <property type="term" value="C:cortical endoplasmic reticulum"/>
    <property type="evidence" value="ECO:0007669"/>
    <property type="project" value="TreeGrafter"/>
</dbReference>
<gene>
    <name evidence="8" type="ORF">SAPIO_CDS7355</name>
</gene>
<dbReference type="AlphaFoldDB" id="A0A084G1Q3"/>
<dbReference type="KEGG" id="sapo:SAPIO_CDS7355"/>
<dbReference type="Proteomes" id="UP000028545">
    <property type="component" value="Unassembled WGS sequence"/>
</dbReference>
<evidence type="ECO:0000256" key="4">
    <source>
        <dbReference type="ARBA" id="ARBA00023136"/>
    </source>
</evidence>
<evidence type="ECO:0000256" key="1">
    <source>
        <dbReference type="ARBA" id="ARBA00004141"/>
    </source>
</evidence>
<reference evidence="8 9" key="1">
    <citation type="journal article" date="2014" name="Genome Announc.">
        <title>Draft genome sequence of the pathogenic fungus Scedosporium apiospermum.</title>
        <authorList>
            <person name="Vandeputte P."/>
            <person name="Ghamrawi S."/>
            <person name="Rechenmann M."/>
            <person name="Iltis A."/>
            <person name="Giraud S."/>
            <person name="Fleury M."/>
            <person name="Thornton C."/>
            <person name="Delhaes L."/>
            <person name="Meyer W."/>
            <person name="Papon N."/>
            <person name="Bouchara J.P."/>
        </authorList>
    </citation>
    <scope>NUCLEOTIDE SEQUENCE [LARGE SCALE GENOMIC DNA]</scope>
    <source>
        <strain evidence="8 9">IHEM 14462</strain>
    </source>
</reference>
<dbReference type="RefSeq" id="XP_016641064.1">
    <property type="nucleotide sequence ID" value="XM_016789237.1"/>
</dbReference>
<protein>
    <recommendedName>
        <fullName evidence="10">Plasma membrane channel protein</fullName>
    </recommendedName>
</protein>
<keyword evidence="3 5" id="KW-1133">Transmembrane helix</keyword>
<keyword evidence="4 5" id="KW-0472">Membrane</keyword>
<dbReference type="InterPro" id="IPR049456">
    <property type="entry name" value="Anoctamin_N_fung"/>
</dbReference>
<dbReference type="OMA" id="YNGPLKT"/>
<evidence type="ECO:0000256" key="3">
    <source>
        <dbReference type="ARBA" id="ARBA00022989"/>
    </source>
</evidence>
<dbReference type="EMBL" id="JOWA01000110">
    <property type="protein sequence ID" value="KEZ41265.1"/>
    <property type="molecule type" value="Genomic_DNA"/>
</dbReference>
<comment type="subcellular location">
    <subcellularLocation>
        <location evidence="1">Membrane</location>
        <topology evidence="1">Multi-pass membrane protein</topology>
    </subcellularLocation>
</comment>
<keyword evidence="2 5" id="KW-0812">Transmembrane</keyword>
<feature type="transmembrane region" description="Helical" evidence="5">
    <location>
        <begin position="378"/>
        <end position="399"/>
    </location>
</feature>
<feature type="transmembrane region" description="Helical" evidence="5">
    <location>
        <begin position="330"/>
        <end position="350"/>
    </location>
</feature>
<evidence type="ECO:0000256" key="5">
    <source>
        <dbReference type="SAM" id="Phobius"/>
    </source>
</evidence>
<feature type="domain" description="Anoctamin transmembrane" evidence="6">
    <location>
        <begin position="180"/>
        <end position="645"/>
    </location>
</feature>
<dbReference type="OrthoDB" id="296386at2759"/>
<name>A0A084G1Q3_PSEDA</name>
<evidence type="ECO:0008006" key="10">
    <source>
        <dbReference type="Google" id="ProtNLM"/>
    </source>
</evidence>
<sequence>MASPKGANAREDDEQLSNSNFNVDYIIHYKVPKNERIEAEAGYVQLIEALTTVGLASEVRPGDDSSILVFVKMASETLLRQQVFRARLQDWLQGVRTAGPGADLSGALMEEPVSEAERLRLIYLAITKPKNEGGAGITPKSGQWKYVDSVFPLHDRHFNREWMKRLSTKYLLNQDDLDEIRNKFGESVALYFAFVQSYFRFLVFPAAFGFGAWLLLGRFSFLYALASCLWSVVFFEFWKKKEVDLAVQWGVRGVSKIQHPRPQFKFDHETEDVVTGEPIKVYSPFKRLRTQLLQVPFTIACIVVLGGFIVMCNSLEIFINEVYSGPFKTYLPYLPTILLVTVLPAFSSVLTNFAKKLTEMENYANIDTHHAALVQKEFVLNFITSYMPLAFTAFVYLPFGHLLTPYLHIWGKLAQGLTFGQKELSVQEFQINPARITGQMFYCTVTAQIVNFATEAIVPYVKHKVMTQAKEQGILGKAAKVGASDAKEEAAFLRRVRRETELEIYDVTTDYREMVIQFGYLSLYSVAWPLAGCSFLINNWVELRSDAFKIASGSRRPIPWRADSIGPWLNALGFLSWLGSLTSSAIVFLCRDGADGSRGAASNVQAWGLLLTILLAEHFYLVVQIAVRFLMDKIDSPGLQRERKERFNMKKRILEENLGENAALAASVAPGIEMSEKLTQSALREEARRAEQGSVEDMFWQRQQGMAGTIEAGRTLISQVRGTPPKDT</sequence>
<feature type="transmembrane region" description="Helical" evidence="5">
    <location>
        <begin position="188"/>
        <end position="215"/>
    </location>
</feature>
<dbReference type="PANTHER" id="PTHR12308">
    <property type="entry name" value="ANOCTAMIN"/>
    <property type="match status" value="1"/>
</dbReference>
<evidence type="ECO:0000259" key="6">
    <source>
        <dbReference type="Pfam" id="PF04547"/>
    </source>
</evidence>
<evidence type="ECO:0000313" key="9">
    <source>
        <dbReference type="Proteomes" id="UP000028545"/>
    </source>
</evidence>
<feature type="transmembrane region" description="Helical" evidence="5">
    <location>
        <begin position="521"/>
        <end position="541"/>
    </location>
</feature>
<dbReference type="InterPro" id="IPR007632">
    <property type="entry name" value="Anoctamin"/>
</dbReference>
<dbReference type="InterPro" id="IPR049452">
    <property type="entry name" value="Anoctamin_TM"/>
</dbReference>
<dbReference type="PANTHER" id="PTHR12308:SF73">
    <property type="entry name" value="ANOCTAMIN"/>
    <property type="match status" value="1"/>
</dbReference>
<feature type="transmembrane region" description="Helical" evidence="5">
    <location>
        <begin position="221"/>
        <end position="238"/>
    </location>
</feature>
<accession>A0A084G1Q3</accession>
<feature type="transmembrane region" description="Helical" evidence="5">
    <location>
        <begin position="292"/>
        <end position="310"/>
    </location>
</feature>
<dbReference type="HOGENOM" id="CLU_010867_0_0_1"/>
<dbReference type="Pfam" id="PF20877">
    <property type="entry name" value="Anoctamin_N"/>
    <property type="match status" value="1"/>
</dbReference>
<proteinExistence type="predicted"/>
<evidence type="ECO:0000256" key="2">
    <source>
        <dbReference type="ARBA" id="ARBA00022692"/>
    </source>
</evidence>
<dbReference type="VEuPathDB" id="FungiDB:SAPIO_CDS7355"/>